<dbReference type="Proteomes" id="UP000220797">
    <property type="component" value="Unassembled WGS sequence"/>
</dbReference>
<dbReference type="EMBL" id="CVMV01000017">
    <property type="protein sequence ID" value="CRG93551.1"/>
    <property type="molecule type" value="Genomic_DNA"/>
</dbReference>
<dbReference type="OrthoDB" id="392882at2759"/>
<keyword evidence="2" id="KW-1185">Reference proteome</keyword>
<proteinExistence type="predicted"/>
<organism evidence="1 2">
    <name type="scientific">Plasmodium gallinaceum</name>
    <dbReference type="NCBI Taxonomy" id="5849"/>
    <lineage>
        <taxon>Eukaryota</taxon>
        <taxon>Sar</taxon>
        <taxon>Alveolata</taxon>
        <taxon>Apicomplexa</taxon>
        <taxon>Aconoidasida</taxon>
        <taxon>Haemosporida</taxon>
        <taxon>Plasmodiidae</taxon>
        <taxon>Plasmodium</taxon>
        <taxon>Plasmodium (Haemamoeba)</taxon>
    </lineage>
</organism>
<dbReference type="VEuPathDB" id="PlasmoDB:PGAL8A_00125800"/>
<reference evidence="1" key="1">
    <citation type="submission" date="2015-04" db="EMBL/GenBank/DDBJ databases">
        <authorList>
            <consortium name="Pathogen Informatics"/>
        </authorList>
    </citation>
    <scope>NUCLEOTIDE SEQUENCE [LARGE SCALE GENOMIC DNA]</scope>
    <source>
        <strain evidence="1">8A</strain>
    </source>
</reference>
<comment type="caution">
    <text evidence="1">The sequence shown here is derived from an EMBL/GenBank/DDBJ whole genome shotgun (WGS) entry which is preliminary data.</text>
</comment>
<dbReference type="RefSeq" id="XP_028526373.1">
    <property type="nucleotide sequence ID" value="XM_028674775.1"/>
</dbReference>
<protein>
    <submittedName>
        <fullName evidence="1">Uncharacterized protein</fullName>
    </submittedName>
</protein>
<evidence type="ECO:0000313" key="1">
    <source>
        <dbReference type="EMBL" id="CRG93551.1"/>
    </source>
</evidence>
<dbReference type="GeneID" id="39729783"/>
<evidence type="ECO:0000313" key="2">
    <source>
        <dbReference type="Proteomes" id="UP000220797"/>
    </source>
</evidence>
<gene>
    <name evidence="1" type="ORF">PGAL8A_00125800</name>
</gene>
<sequence>MHITKNNIMNKKDKIKKDTKIKIKKKINKKKINLKSFKNYYSSSNESDIYFYNDIQRWKNNIKVPIWLKKPKDRESLDEFYKNIIRKLLRVKNKIRAYKIQEAYLIDCLQKCMSDLNLNSVNPLHFGDYELYRKLIYNNHTNSFSENEKLTSDNEDKYIIKSKYFSNNKISDESTIFCDESNHFNKDITKEFQDKGNCEINDININKYNIDNYDEINKYNRNNSNNNDDDNCKLEINRSKSSSLNTDNINNGDSNLCNNNYNGNNDTKSYIKSTSENDVNGFIYSIKNTLLKVYEKKKKNNIMDDIFSKVIIPGAFFENNNFCPIFMKLLKLDIYNTCCSNDIKLNSKLMDLFKMLNSFNDINIENKNKNEEKENGNEVKKKVINDESYDNLYKEDLSFFKSQSSLYKLSQYCIEKNIIVNNEIVSFDTIYIYNEKNDETKSKNFENNYGNKNCIAYNNRKLEYILGTTKKKNPSLHYIHNKCDIIKKDENINIIESTIKSCNSNKQNYRNFNESNKNTNLKLFLYNKDHKNEKKNILNENNSDTIINLSNVMDSKELYEISSRQDEVETYEEINTSNSEYFYENKNKGDKFCISSKNINEIEKIIDVEHENNNESNNDLDLSEKNFNLLFSNINKSATDENEYSSQDIFKKKGNICSNCSSDIKDINEKNCENVLNKENIDVSSGDVSEKLINHDSYNNDDENLQNYNPYKEKSIYIRDKEINKENDIDDQNYIIKDSISKSNQENNNFSFQSIKLKNDNNDKNENECKKDLDKFNIHYKDHDNLSSELLKTEEEIEEKKIIDYKLKNYEYIADDNIKNSYYKNENDNNRTNENDDCKIEMNEIDNNSSNNKSCCGRDKINIDNKNKNNILINKNNIIINEDTYNKNSQNEDSRSFKTCEDSDSSIFISVKKNYEKNKKSSVINKKDDSKFYNKEHDSSNSLKSCLCEKEEDKNDNKNKKIKSTTNIHFFNEDVNEKNEIFNNCNLKGFLEETSNNEVIILDDDISINAGSTEVNNSNKNELKKESLKSNFVSDKQQYVKNNNNNKSLDKEKMEFYVLDNIDSDNLCDKSKISINKLNSSECLIKTNNTDIYEKYKKKNKKKGNINIEDKKESELSILNIDLNKANNVILEGLMEFFGLKSKRLSRKIIINELKKIQDYLNEEYDKLLKDKEETVVLKDHIASHKESSCEDNLCTNSFKNSKFSYNYDVNNNSNNMNIDNDLKHMKKRKFYSERTSFKESSNYPYNDLLESNQEKLQDDYINHMRTKIRKMELKSLFERIDEAISINDILHKNIHDEKKIEYSILKKYLIDCKLNVNKEILLSYAKDKNIDILFKKKKSVQVI</sequence>
<accession>A0A1J1GQJ0</accession>
<name>A0A1J1GQJ0_PLAGA</name>